<comment type="pathway">
    <text evidence="1 8">Amino-acid biosynthesis; L-isoleucine biosynthesis; L-isoleucine from 2-oxobutanoate: step 1/4.</text>
</comment>
<dbReference type="InterPro" id="IPR045865">
    <property type="entry name" value="ACT-like_dom_sf"/>
</dbReference>
<dbReference type="PANTHER" id="PTHR30239:SF0">
    <property type="entry name" value="ACETOLACTATE SYNTHASE SMALL SUBUNIT 1, CHLOROPLASTIC"/>
    <property type="match status" value="1"/>
</dbReference>
<evidence type="ECO:0000256" key="3">
    <source>
        <dbReference type="ARBA" id="ARBA00006341"/>
    </source>
</evidence>
<dbReference type="CDD" id="cd04878">
    <property type="entry name" value="ACT_AHAS"/>
    <property type="match status" value="1"/>
</dbReference>
<dbReference type="SUPFAM" id="SSF55021">
    <property type="entry name" value="ACT-like"/>
    <property type="match status" value="1"/>
</dbReference>
<dbReference type="RefSeq" id="WP_322446601.1">
    <property type="nucleotide sequence ID" value="NZ_JAXOFX010000006.1"/>
</dbReference>
<reference evidence="10 11" key="1">
    <citation type="submission" date="2023-11" db="EMBL/GenBank/DDBJ databases">
        <title>Bacillus jintuensis, isolated from a mudflat on the Beibu Gulf coast.</title>
        <authorList>
            <person name="Li M."/>
        </authorList>
    </citation>
    <scope>NUCLEOTIDE SEQUENCE [LARGE SCALE GENOMIC DNA]</scope>
    <source>
        <strain evidence="10 11">31A1R</strain>
    </source>
</reference>
<comment type="caution">
    <text evidence="10">The sequence shown here is derived from an EMBL/GenBank/DDBJ whole genome shotgun (WGS) entry which is preliminary data.</text>
</comment>
<dbReference type="InterPro" id="IPR004789">
    <property type="entry name" value="Acetalactate_synth_ssu"/>
</dbReference>
<keyword evidence="6 8" id="KW-0100">Branched-chain amino acid biosynthesis</keyword>
<evidence type="ECO:0000256" key="5">
    <source>
        <dbReference type="ARBA" id="ARBA00022605"/>
    </source>
</evidence>
<gene>
    <name evidence="10" type="ORF">SM124_11155</name>
</gene>
<evidence type="ECO:0000259" key="9">
    <source>
        <dbReference type="PROSITE" id="PS51671"/>
    </source>
</evidence>
<evidence type="ECO:0000256" key="8">
    <source>
        <dbReference type="RuleBase" id="RU368092"/>
    </source>
</evidence>
<dbReference type="PANTHER" id="PTHR30239">
    <property type="entry name" value="ACETOLACTATE SYNTHASE SMALL SUBUNIT"/>
    <property type="match status" value="1"/>
</dbReference>
<evidence type="ECO:0000256" key="2">
    <source>
        <dbReference type="ARBA" id="ARBA00005025"/>
    </source>
</evidence>
<evidence type="ECO:0000256" key="4">
    <source>
        <dbReference type="ARBA" id="ARBA00011744"/>
    </source>
</evidence>
<dbReference type="EC" id="2.2.1.6" evidence="8"/>
<keyword evidence="11" id="KW-1185">Reference proteome</keyword>
<keyword evidence="8" id="KW-0808">Transferase</keyword>
<proteinExistence type="inferred from homology"/>
<organism evidence="10 11">
    <name type="scientific">Robertmurraya mangrovi</name>
    <dbReference type="NCBI Taxonomy" id="3098077"/>
    <lineage>
        <taxon>Bacteria</taxon>
        <taxon>Bacillati</taxon>
        <taxon>Bacillota</taxon>
        <taxon>Bacilli</taxon>
        <taxon>Bacillales</taxon>
        <taxon>Bacillaceae</taxon>
        <taxon>Robertmurraya</taxon>
    </lineage>
</organism>
<comment type="pathway">
    <text evidence="2 8">Amino-acid biosynthesis; L-valine biosynthesis; L-valine from pyruvate: step 1/4.</text>
</comment>
<dbReference type="NCBIfam" id="NF005233">
    <property type="entry name" value="PRK06737.1"/>
    <property type="match status" value="1"/>
</dbReference>
<dbReference type="Gene3D" id="3.30.70.260">
    <property type="match status" value="1"/>
</dbReference>
<evidence type="ECO:0000313" key="10">
    <source>
        <dbReference type="EMBL" id="MDZ5472306.1"/>
    </source>
</evidence>
<dbReference type="EMBL" id="JAXOFX010000006">
    <property type="protein sequence ID" value="MDZ5472306.1"/>
    <property type="molecule type" value="Genomic_DNA"/>
</dbReference>
<dbReference type="InterPro" id="IPR039557">
    <property type="entry name" value="AHAS_ACT"/>
</dbReference>
<dbReference type="InterPro" id="IPR002912">
    <property type="entry name" value="ACT_dom"/>
</dbReference>
<dbReference type="Proteomes" id="UP001290455">
    <property type="component" value="Unassembled WGS sequence"/>
</dbReference>
<comment type="subunit">
    <text evidence="4 8">Dimer of large and small chains.</text>
</comment>
<dbReference type="Pfam" id="PF22629">
    <property type="entry name" value="ACT_AHAS_ss"/>
    <property type="match status" value="1"/>
</dbReference>
<evidence type="ECO:0000256" key="7">
    <source>
        <dbReference type="ARBA" id="ARBA00048670"/>
    </source>
</evidence>
<dbReference type="InterPro" id="IPR054480">
    <property type="entry name" value="AHAS_small-like_ACT"/>
</dbReference>
<dbReference type="NCBIfam" id="TIGR00119">
    <property type="entry name" value="acolac_sm"/>
    <property type="match status" value="1"/>
</dbReference>
<feature type="domain" description="ACT" evidence="9">
    <location>
        <begin position="4"/>
        <end position="76"/>
    </location>
</feature>
<accession>A0ABU5IYW4</accession>
<evidence type="ECO:0000256" key="1">
    <source>
        <dbReference type="ARBA" id="ARBA00004974"/>
    </source>
</evidence>
<evidence type="ECO:0000313" key="11">
    <source>
        <dbReference type="Proteomes" id="UP001290455"/>
    </source>
</evidence>
<comment type="catalytic activity">
    <reaction evidence="7 8">
        <text>2 pyruvate + H(+) = (2S)-2-acetolactate + CO2</text>
        <dbReference type="Rhea" id="RHEA:25249"/>
        <dbReference type="ChEBI" id="CHEBI:15361"/>
        <dbReference type="ChEBI" id="CHEBI:15378"/>
        <dbReference type="ChEBI" id="CHEBI:16526"/>
        <dbReference type="ChEBI" id="CHEBI:58476"/>
        <dbReference type="EC" id="2.2.1.6"/>
    </reaction>
</comment>
<sequence length="76" mass="8605">MNQTFSLVVTNDPGVLLRVSSVFARRGYNISSLHLNEQEMKEVSQMKITAACTESEAILLVRQLNKLIDVRQVEKL</sequence>
<comment type="similarity">
    <text evidence="3 8">Belongs to the acetolactate synthase small subunit family.</text>
</comment>
<dbReference type="PROSITE" id="PS51671">
    <property type="entry name" value="ACT"/>
    <property type="match status" value="1"/>
</dbReference>
<keyword evidence="5 8" id="KW-0028">Amino-acid biosynthesis</keyword>
<name>A0ABU5IYW4_9BACI</name>
<evidence type="ECO:0000256" key="6">
    <source>
        <dbReference type="ARBA" id="ARBA00023304"/>
    </source>
</evidence>
<comment type="function">
    <text evidence="8">Catalyzes the conversion of 2 pyruvate molecules into acetolactate in the first common step of the biosynthetic pathway of the branched-amino acids such as leucine, isoleucine, and valine.</text>
</comment>
<protein>
    <recommendedName>
        <fullName evidence="8">Acetolactate synthase small subunit</fullName>
        <shortName evidence="8">AHAS</shortName>
        <shortName evidence="8">ALS</shortName>
        <ecNumber evidence="8">2.2.1.6</ecNumber>
    </recommendedName>
    <alternativeName>
        <fullName evidence="8">Acetohydroxy-acid synthase small subunit</fullName>
    </alternativeName>
</protein>